<feature type="region of interest" description="Disordered" evidence="1">
    <location>
        <begin position="91"/>
        <end position="145"/>
    </location>
</feature>
<feature type="compositionally biased region" description="Polar residues" evidence="1">
    <location>
        <begin position="93"/>
        <end position="103"/>
    </location>
</feature>
<evidence type="ECO:0000259" key="2">
    <source>
        <dbReference type="PROSITE" id="PS50175"/>
    </source>
</evidence>
<feature type="domain" description="Peptidase A2" evidence="2">
    <location>
        <begin position="146"/>
        <end position="161"/>
    </location>
</feature>
<accession>A0ABY6K255</accession>
<dbReference type="InterPro" id="IPR001969">
    <property type="entry name" value="Aspartic_peptidase_AS"/>
</dbReference>
<protein>
    <recommendedName>
        <fullName evidence="2">Peptidase A2 domain-containing protein</fullName>
    </recommendedName>
</protein>
<dbReference type="PROSITE" id="PS00141">
    <property type="entry name" value="ASP_PROTEASE"/>
    <property type="match status" value="1"/>
</dbReference>
<evidence type="ECO:0000313" key="3">
    <source>
        <dbReference type="EMBL" id="UYV62966.1"/>
    </source>
</evidence>
<sequence>MEYLETKKTRLEKPRTFFELEHRRVGKTPRVIYNKSYLLERTSARWTNLLRSAADTRHSRGCVLNRYCRDRCQAFAGARLGKETVDFGRSRTENYTMGESGSELSRGRLRNPSPNPNRGRFHALSRTSQSPARRPSRSPSRRRRNVQALVDSGADYSVISEAFRRSINATVFKENGQLLRAAEKKPIPRCYPGLGFLQSHRCPFRLWEKQIIVVTNQDVFGSRVVVVTGSKHLQLEKGPFILSPIVGFLNGRASKVTPSDMKVGTMQYLEVGSISNLDARSEIAGKDEVTSQM</sequence>
<evidence type="ECO:0000313" key="4">
    <source>
        <dbReference type="Proteomes" id="UP001235939"/>
    </source>
</evidence>
<dbReference type="InterPro" id="IPR001995">
    <property type="entry name" value="Peptidase_A2_cat"/>
</dbReference>
<keyword evidence="4" id="KW-1185">Reference proteome</keyword>
<name>A0ABY6K255_9ARAC</name>
<proteinExistence type="predicted"/>
<gene>
    <name evidence="3" type="ORF">LAZ67_2002655</name>
</gene>
<evidence type="ECO:0000256" key="1">
    <source>
        <dbReference type="SAM" id="MobiDB-lite"/>
    </source>
</evidence>
<dbReference type="EMBL" id="CP092864">
    <property type="protein sequence ID" value="UYV62966.1"/>
    <property type="molecule type" value="Genomic_DNA"/>
</dbReference>
<organism evidence="3 4">
    <name type="scientific">Cordylochernes scorpioides</name>
    <dbReference type="NCBI Taxonomy" id="51811"/>
    <lineage>
        <taxon>Eukaryota</taxon>
        <taxon>Metazoa</taxon>
        <taxon>Ecdysozoa</taxon>
        <taxon>Arthropoda</taxon>
        <taxon>Chelicerata</taxon>
        <taxon>Arachnida</taxon>
        <taxon>Pseudoscorpiones</taxon>
        <taxon>Cheliferoidea</taxon>
        <taxon>Chernetidae</taxon>
        <taxon>Cordylochernes</taxon>
    </lineage>
</organism>
<feature type="compositionally biased region" description="Basic residues" evidence="1">
    <location>
        <begin position="134"/>
        <end position="145"/>
    </location>
</feature>
<reference evidence="3 4" key="1">
    <citation type="submission" date="2022-01" db="EMBL/GenBank/DDBJ databases">
        <title>A chromosomal length assembly of Cordylochernes scorpioides.</title>
        <authorList>
            <person name="Zeh D."/>
            <person name="Zeh J."/>
        </authorList>
    </citation>
    <scope>NUCLEOTIDE SEQUENCE [LARGE SCALE GENOMIC DNA]</scope>
    <source>
        <strain evidence="3">IN4F17</strain>
        <tissue evidence="3">Whole Body</tissue>
    </source>
</reference>
<dbReference type="Proteomes" id="UP001235939">
    <property type="component" value="Chromosome 02"/>
</dbReference>
<dbReference type="PROSITE" id="PS50175">
    <property type="entry name" value="ASP_PROT_RETROV"/>
    <property type="match status" value="1"/>
</dbReference>